<keyword evidence="2" id="KW-1133">Transmembrane helix</keyword>
<feature type="region of interest" description="Disordered" evidence="1">
    <location>
        <begin position="1"/>
        <end position="29"/>
    </location>
</feature>
<proteinExistence type="predicted"/>
<sequence length="953" mass="103134">MTRDPRGRQFDRGFASAVSGRTDAEKTDAAERRRTLMEDDGLLRHWADLFVFTARRAWTGALICALLLGALAVLGWKAVSAEPEHTATITVQGEDTTTGIRQQTVDEVTGGETIPSWRQLDVLVLPEYLDDGQQDAALGDYDIIMSTKPDDLPAHLGYAKDEAGLLMTAQIEDALDHDRRTPDVFAAQLESRYLSDLARGMGPTAVVNVVRDLADHGYTGPPRNLLTWFAWGIVPLIGMLVCGAAALRFGARERSVKRGLQRAQAALARTMLQEQALSLSEASMADRGERARVRAGRRRLHAYLERAARQERTLQRRVDRLGERLPIPRRSADTIAQDNRDHVHTRSWRQLAQETGDLIAETERLSVQTEALIVSSGMLAGIAGPQRVLDRILGPTATALLRLKARLRDAPAETVAGTTLTALDDAHADLLALAQGEDLAAGTGHWSAAGAGRWSAAEDRLTAVLRDVAGQLRRYPVPPKARDEEPPEPEEETAARREFRAGLGLRSDAGLRDALADADHAARTLLGPRVTTLDARPDPHDEERRQRPACAVVGREAVPPRRLLAGTKAVTAAGLGVRGWTVALLLAWLLASVVADDVYERYGRTDLGPQVQQQALQDVRIDGPGDGLEPERVKEILGEDFPGEMEVVVAVRKAEEYLEPQPVGPGEDPDGEIDPAAAQEGVRRIMGEIDGIGGGAGGEVRPAAMVVPVYVWEDGMQQVGSALTTLEGPRSVQGTANLTRMRTAEEPDEISRLVADEVRKAGDELADIPVRATESFDVGGEVLTKRLLTCGILAGAAALLMVLDALTGRAAGLRWLGGMGRAGRRLRRVMRRVEKLMLGLDRSRIDAVAVLGAGPAGSVKEAGQRLYERELVAAWREGQMLAETSVPERARGGFTARVARLERTVAVLEARGEGVVEWAEGVAGRGEDVAGRREDVAGRAEEVLERSLRHAAV</sequence>
<dbReference type="RefSeq" id="WP_087133703.1">
    <property type="nucleotide sequence ID" value="NZ_FUKP01000023.1"/>
</dbReference>
<keyword evidence="2" id="KW-0812">Transmembrane</keyword>
<keyword evidence="2" id="KW-0472">Membrane</keyword>
<feature type="compositionally biased region" description="Basic and acidic residues" evidence="1">
    <location>
        <begin position="1"/>
        <end position="11"/>
    </location>
</feature>
<evidence type="ECO:0000313" key="3">
    <source>
        <dbReference type="EMBL" id="SJN22078.1"/>
    </source>
</evidence>
<gene>
    <name evidence="3" type="ORF">FM125_03955</name>
</gene>
<organism evidence="3 4">
    <name type="scientific">Micrococcus lylae</name>
    <dbReference type="NCBI Taxonomy" id="1273"/>
    <lineage>
        <taxon>Bacteria</taxon>
        <taxon>Bacillati</taxon>
        <taxon>Actinomycetota</taxon>
        <taxon>Actinomycetes</taxon>
        <taxon>Micrococcales</taxon>
        <taxon>Micrococcaceae</taxon>
        <taxon>Micrococcus</taxon>
    </lineage>
</organism>
<protein>
    <recommendedName>
        <fullName evidence="5">DUF5129 domain-containing protein</fullName>
    </recommendedName>
</protein>
<evidence type="ECO:0000256" key="2">
    <source>
        <dbReference type="SAM" id="Phobius"/>
    </source>
</evidence>
<reference evidence="3 4" key="1">
    <citation type="submission" date="2017-02" db="EMBL/GenBank/DDBJ databases">
        <authorList>
            <person name="Peterson S.W."/>
        </authorList>
    </citation>
    <scope>NUCLEOTIDE SEQUENCE [LARGE SCALE GENOMIC DNA]</scope>
    <source>
        <strain evidence="3 4">2B3F</strain>
    </source>
</reference>
<accession>A0A1R4IQS0</accession>
<evidence type="ECO:0000256" key="1">
    <source>
        <dbReference type="SAM" id="MobiDB-lite"/>
    </source>
</evidence>
<evidence type="ECO:0008006" key="5">
    <source>
        <dbReference type="Google" id="ProtNLM"/>
    </source>
</evidence>
<feature type="region of interest" description="Disordered" evidence="1">
    <location>
        <begin position="475"/>
        <end position="495"/>
    </location>
</feature>
<feature type="transmembrane region" description="Helical" evidence="2">
    <location>
        <begin position="57"/>
        <end position="76"/>
    </location>
</feature>
<dbReference type="AlphaFoldDB" id="A0A1R4IQS0"/>
<dbReference type="EMBL" id="FUKP01000023">
    <property type="protein sequence ID" value="SJN22078.1"/>
    <property type="molecule type" value="Genomic_DNA"/>
</dbReference>
<dbReference type="Proteomes" id="UP000196230">
    <property type="component" value="Unassembled WGS sequence"/>
</dbReference>
<evidence type="ECO:0000313" key="4">
    <source>
        <dbReference type="Proteomes" id="UP000196230"/>
    </source>
</evidence>
<name>A0A1R4IQS0_9MICC</name>
<feature type="transmembrane region" description="Helical" evidence="2">
    <location>
        <begin position="228"/>
        <end position="251"/>
    </location>
</feature>